<dbReference type="Pfam" id="PF13277">
    <property type="entry name" value="YmdB"/>
    <property type="match status" value="1"/>
</dbReference>
<dbReference type="InterPro" id="IPR029052">
    <property type="entry name" value="Metallo-depent_PP-like"/>
</dbReference>
<sequence>MRILFLGDVTGPIGIAAIRKSLPLLRERLLPDFAVVNGENASNGRGITRADYLSLKHAGADVITLGNHYRDKKQIDSFIGEYPDLLRPANLACYDKGRGYGVFEANGKKLGVVSMMGPAFLNEELNSQYDCMEEILSSGAMPKSVFVDFHGESTSEKELFLHCFASRVSAIIGTHTHVQTHDATIYKGTAFMADAGMCGEHNSIIGVSVESAMNKIVRQLGNPFCCNKEGAMIVEGCLIDVDEENGRAQSIKYIRLIDGEEWKDEPLHY</sequence>
<reference evidence="3" key="2">
    <citation type="journal article" date="2021" name="PeerJ">
        <title>Extensive microbial diversity within the chicken gut microbiome revealed by metagenomics and culture.</title>
        <authorList>
            <person name="Gilroy R."/>
            <person name="Ravi A."/>
            <person name="Getino M."/>
            <person name="Pursley I."/>
            <person name="Horton D.L."/>
            <person name="Alikhan N.F."/>
            <person name="Baker D."/>
            <person name="Gharbi K."/>
            <person name="Hall N."/>
            <person name="Watson M."/>
            <person name="Adriaenssens E.M."/>
            <person name="Foster-Nyarko E."/>
            <person name="Jarju S."/>
            <person name="Secka A."/>
            <person name="Antonio M."/>
            <person name="Oren A."/>
            <person name="Chaudhuri R.R."/>
            <person name="La Ragione R."/>
            <person name="Hildebrand F."/>
            <person name="Pallen M.J."/>
        </authorList>
    </citation>
    <scope>NUCLEOTIDE SEQUENCE</scope>
    <source>
        <strain evidence="3">ChiGjej1B1-22543</strain>
    </source>
</reference>
<feature type="binding site" evidence="2">
    <location>
        <position position="175"/>
    </location>
    <ligand>
        <name>Fe cation</name>
        <dbReference type="ChEBI" id="CHEBI:24875"/>
        <label>2</label>
    </ligand>
</feature>
<dbReference type="Proteomes" id="UP000824070">
    <property type="component" value="Unassembled WGS sequence"/>
</dbReference>
<gene>
    <name evidence="3" type="ORF">IAC52_00385</name>
</gene>
<feature type="binding site" evidence="2">
    <location>
        <position position="8"/>
    </location>
    <ligand>
        <name>Fe cation</name>
        <dbReference type="ChEBI" id="CHEBI:24875"/>
        <label>1</label>
    </ligand>
</feature>
<feature type="binding site" evidence="2">
    <location>
        <position position="177"/>
    </location>
    <ligand>
        <name>Fe cation</name>
        <dbReference type="ChEBI" id="CHEBI:24875"/>
        <label>1</label>
    </ligand>
</feature>
<dbReference type="PANTHER" id="PTHR36303:SF1">
    <property type="entry name" value="2',3'-CYCLIC-NUCLEOTIDE 2'-PHOSPHODIESTERASE"/>
    <property type="match status" value="1"/>
</dbReference>
<dbReference type="GO" id="GO:0046872">
    <property type="term" value="F:metal ion binding"/>
    <property type="evidence" value="ECO:0007669"/>
    <property type="project" value="UniProtKB-KW"/>
</dbReference>
<comment type="caution">
    <text evidence="3">The sequence shown here is derived from an EMBL/GenBank/DDBJ whole genome shotgun (WGS) entry which is preliminary data.</text>
</comment>
<feature type="binding site" evidence="2">
    <location>
        <position position="39"/>
    </location>
    <ligand>
        <name>Fe cation</name>
        <dbReference type="ChEBI" id="CHEBI:24875"/>
        <label>2</label>
    </ligand>
</feature>
<dbReference type="InterPro" id="IPR005235">
    <property type="entry name" value="YmdB-like"/>
</dbReference>
<dbReference type="PIRSF" id="PIRSF004789">
    <property type="entry name" value="DR1281"/>
    <property type="match status" value="1"/>
</dbReference>
<evidence type="ECO:0000256" key="2">
    <source>
        <dbReference type="PIRSR" id="PIRSR004789-51"/>
    </source>
</evidence>
<feature type="binding site" evidence="2">
    <location>
        <position position="150"/>
    </location>
    <ligand>
        <name>Fe cation</name>
        <dbReference type="ChEBI" id="CHEBI:24875"/>
        <label>2</label>
    </ligand>
</feature>
<feature type="binding site" evidence="2">
    <location>
        <position position="40"/>
    </location>
    <ligand>
        <name>Fe cation</name>
        <dbReference type="ChEBI" id="CHEBI:24875"/>
        <label>1</label>
    </ligand>
</feature>
<feature type="active site" description="Proton donor" evidence="1">
    <location>
        <position position="68"/>
    </location>
</feature>
<dbReference type="EMBL" id="DVMV01000004">
    <property type="protein sequence ID" value="HIU44745.1"/>
    <property type="molecule type" value="Genomic_DNA"/>
</dbReference>
<accession>A0A9D1LMW5</accession>
<reference evidence="3" key="1">
    <citation type="submission" date="2020-10" db="EMBL/GenBank/DDBJ databases">
        <authorList>
            <person name="Gilroy R."/>
        </authorList>
    </citation>
    <scope>NUCLEOTIDE SEQUENCE</scope>
    <source>
        <strain evidence="3">ChiGjej1B1-22543</strain>
    </source>
</reference>
<dbReference type="AlphaFoldDB" id="A0A9D1LMW5"/>
<evidence type="ECO:0000313" key="4">
    <source>
        <dbReference type="Proteomes" id="UP000824070"/>
    </source>
</evidence>
<name>A0A9D1LMW5_9FIRM</name>
<dbReference type="GO" id="GO:0004113">
    <property type="term" value="F:2',3'-cyclic-nucleotide 3'-phosphodiesterase activity"/>
    <property type="evidence" value="ECO:0007669"/>
    <property type="project" value="TreeGrafter"/>
</dbReference>
<dbReference type="SUPFAM" id="SSF56300">
    <property type="entry name" value="Metallo-dependent phosphatases"/>
    <property type="match status" value="1"/>
</dbReference>
<feature type="binding site" evidence="2">
    <location>
        <position position="39"/>
    </location>
    <ligand>
        <name>Fe cation</name>
        <dbReference type="ChEBI" id="CHEBI:24875"/>
        <label>1</label>
    </ligand>
</feature>
<dbReference type="PANTHER" id="PTHR36303">
    <property type="entry name" value="2',3'-CYCLIC-NUCLEOTIDE 2'-PHOSPHODIESTERASE"/>
    <property type="match status" value="1"/>
</dbReference>
<protein>
    <submittedName>
        <fullName evidence="3">YmdB family metallophosphoesterase</fullName>
    </submittedName>
</protein>
<organism evidence="3 4">
    <name type="scientific">Candidatus Alloenteromonas pullicola</name>
    <dbReference type="NCBI Taxonomy" id="2840784"/>
    <lineage>
        <taxon>Bacteria</taxon>
        <taxon>Bacillati</taxon>
        <taxon>Bacillota</taxon>
        <taxon>Bacillota incertae sedis</taxon>
        <taxon>Candidatus Alloenteromonas</taxon>
    </lineage>
</organism>
<dbReference type="Gene3D" id="3.60.21.10">
    <property type="match status" value="1"/>
</dbReference>
<evidence type="ECO:0000313" key="3">
    <source>
        <dbReference type="EMBL" id="HIU44745.1"/>
    </source>
</evidence>
<evidence type="ECO:0000256" key="1">
    <source>
        <dbReference type="PIRSR" id="PIRSR004789-50"/>
    </source>
</evidence>
<proteinExistence type="predicted"/>
<keyword evidence="2" id="KW-0479">Metal-binding</keyword>
<feature type="binding site" evidence="2">
    <location>
        <position position="67"/>
    </location>
    <ligand>
        <name>Fe cation</name>
        <dbReference type="ChEBI" id="CHEBI:24875"/>
        <label>2</label>
    </ligand>
</feature>